<evidence type="ECO:0000313" key="2">
    <source>
        <dbReference type="Proteomes" id="UP001153269"/>
    </source>
</evidence>
<organism evidence="1 2">
    <name type="scientific">Pleuronectes platessa</name>
    <name type="common">European plaice</name>
    <dbReference type="NCBI Taxonomy" id="8262"/>
    <lineage>
        <taxon>Eukaryota</taxon>
        <taxon>Metazoa</taxon>
        <taxon>Chordata</taxon>
        <taxon>Craniata</taxon>
        <taxon>Vertebrata</taxon>
        <taxon>Euteleostomi</taxon>
        <taxon>Actinopterygii</taxon>
        <taxon>Neopterygii</taxon>
        <taxon>Teleostei</taxon>
        <taxon>Neoteleostei</taxon>
        <taxon>Acanthomorphata</taxon>
        <taxon>Carangaria</taxon>
        <taxon>Pleuronectiformes</taxon>
        <taxon>Pleuronectoidei</taxon>
        <taxon>Pleuronectidae</taxon>
        <taxon>Pleuronectes</taxon>
    </lineage>
</organism>
<protein>
    <submittedName>
        <fullName evidence="1">Uncharacterized protein</fullName>
    </submittedName>
</protein>
<accession>A0A9N7U4P4</accession>
<keyword evidence="2" id="KW-1185">Reference proteome</keyword>
<dbReference type="AlphaFoldDB" id="A0A9N7U4P4"/>
<proteinExistence type="predicted"/>
<comment type="caution">
    <text evidence="1">The sequence shown here is derived from an EMBL/GenBank/DDBJ whole genome shotgun (WGS) entry which is preliminary data.</text>
</comment>
<name>A0A9N7U4P4_PLEPL</name>
<gene>
    <name evidence="1" type="ORF">PLEPLA_LOCUS12113</name>
</gene>
<evidence type="ECO:0000313" key="1">
    <source>
        <dbReference type="EMBL" id="CAB1424192.1"/>
    </source>
</evidence>
<reference evidence="1" key="1">
    <citation type="submission" date="2020-03" db="EMBL/GenBank/DDBJ databases">
        <authorList>
            <person name="Weist P."/>
        </authorList>
    </citation>
    <scope>NUCLEOTIDE SEQUENCE</scope>
</reference>
<dbReference type="EMBL" id="CADEAL010000712">
    <property type="protein sequence ID" value="CAB1424192.1"/>
    <property type="molecule type" value="Genomic_DNA"/>
</dbReference>
<dbReference type="Proteomes" id="UP001153269">
    <property type="component" value="Unassembled WGS sequence"/>
</dbReference>
<sequence length="113" mass="12225">MHLGRVPSWHVIGQSRGLARLMLRSHVMYGISSVLSCRAPLGEEGWAGGGCGDGRQHLLESDGKLYLEICQSPVLDLLRSESCHAAVRPLNFSVSRRRLPLVATSASVSDITS</sequence>